<evidence type="ECO:0000313" key="1">
    <source>
        <dbReference type="EMBL" id="VTZ49358.1"/>
    </source>
</evidence>
<sequence>MLAGHYGLSRTTVAKWRSRSGTADAPMGPRERRSTALTPLDDVMGCLRDSIRKLTRSSACVAVSNAMAGPC</sequence>
<dbReference type="EMBL" id="CABFMQ020000068">
    <property type="protein sequence ID" value="VTZ49358.1"/>
    <property type="molecule type" value="Genomic_DNA"/>
</dbReference>
<dbReference type="Proteomes" id="UP000485880">
    <property type="component" value="Unassembled WGS sequence"/>
</dbReference>
<proteinExistence type="predicted"/>
<keyword evidence="2" id="KW-1185">Reference proteome</keyword>
<dbReference type="AlphaFoldDB" id="A0A8B6M3F9"/>
<gene>
    <name evidence="1" type="ORF">MPC4_160008</name>
</gene>
<name>A0A8B6M3F9_METTU</name>
<comment type="caution">
    <text evidence="1">The sequence shown here is derived from an EMBL/GenBank/DDBJ whole genome shotgun (WGS) entry which is preliminary data.</text>
</comment>
<evidence type="ECO:0000313" key="2">
    <source>
        <dbReference type="Proteomes" id="UP000485880"/>
    </source>
</evidence>
<reference evidence="1 2" key="1">
    <citation type="submission" date="2019-05" db="EMBL/GenBank/DDBJ databases">
        <authorList>
            <person name="Farhan Ul Haque M."/>
        </authorList>
    </citation>
    <scope>NUCLEOTIDE SEQUENCE [LARGE SCALE GENOMIC DNA]</scope>
    <source>
        <strain evidence="1">2</strain>
    </source>
</reference>
<protein>
    <submittedName>
        <fullName evidence="1">Integrase</fullName>
    </submittedName>
</protein>
<organism evidence="1 2">
    <name type="scientific">Methylocella tundrae</name>
    <dbReference type="NCBI Taxonomy" id="227605"/>
    <lineage>
        <taxon>Bacteria</taxon>
        <taxon>Pseudomonadati</taxon>
        <taxon>Pseudomonadota</taxon>
        <taxon>Alphaproteobacteria</taxon>
        <taxon>Hyphomicrobiales</taxon>
        <taxon>Beijerinckiaceae</taxon>
        <taxon>Methylocella</taxon>
    </lineage>
</organism>
<accession>A0A8B6M3F9</accession>